<accession>T1FYX8</accession>
<comment type="similarity">
    <text evidence="2">Belongs to the glycosyl hydrolase 3 family.</text>
</comment>
<name>T1FYX8_HELRO</name>
<reference evidence="7" key="1">
    <citation type="submission" date="2012-12" db="EMBL/GenBank/DDBJ databases">
        <authorList>
            <person name="Hellsten U."/>
            <person name="Grimwood J."/>
            <person name="Chapman J.A."/>
            <person name="Shapiro H."/>
            <person name="Aerts A."/>
            <person name="Otillar R.P."/>
            <person name="Terry A.Y."/>
            <person name="Boore J.L."/>
            <person name="Simakov O."/>
            <person name="Marletaz F."/>
            <person name="Cho S.-J."/>
            <person name="Edsinger-Gonzales E."/>
            <person name="Havlak P."/>
            <person name="Kuo D.-H."/>
            <person name="Larsson T."/>
            <person name="Lv J."/>
            <person name="Arendt D."/>
            <person name="Savage R."/>
            <person name="Osoegawa K."/>
            <person name="de Jong P."/>
            <person name="Lindberg D.R."/>
            <person name="Seaver E.C."/>
            <person name="Weisblat D.A."/>
            <person name="Putnam N.H."/>
            <person name="Grigoriev I.V."/>
            <person name="Rokhsar D.S."/>
        </authorList>
    </citation>
    <scope>NUCLEOTIDE SEQUENCE</scope>
</reference>
<dbReference type="CTD" id="20214026"/>
<evidence type="ECO:0000313" key="6">
    <source>
        <dbReference type="EnsemblMetazoa" id="HelroP67165"/>
    </source>
</evidence>
<dbReference type="OrthoDB" id="47059at2759"/>
<dbReference type="EMBL" id="KB097143">
    <property type="protein sequence ID" value="ESN99353.1"/>
    <property type="molecule type" value="Genomic_DNA"/>
</dbReference>
<gene>
    <name evidence="6" type="primary">20214026</name>
    <name evidence="5" type="ORF">HELRODRAFT_67165</name>
</gene>
<dbReference type="InterPro" id="IPR013783">
    <property type="entry name" value="Ig-like_fold"/>
</dbReference>
<reference evidence="6" key="3">
    <citation type="submission" date="2015-06" db="UniProtKB">
        <authorList>
            <consortium name="EnsemblMetazoa"/>
        </authorList>
    </citation>
    <scope>IDENTIFICATION</scope>
</reference>
<dbReference type="EMBL" id="AMQM01001214">
    <property type="status" value="NOT_ANNOTATED_CDS"/>
    <property type="molecule type" value="Genomic_DNA"/>
</dbReference>
<organism evidence="6 7">
    <name type="scientific">Helobdella robusta</name>
    <name type="common">Californian leech</name>
    <dbReference type="NCBI Taxonomy" id="6412"/>
    <lineage>
        <taxon>Eukaryota</taxon>
        <taxon>Metazoa</taxon>
        <taxon>Spiralia</taxon>
        <taxon>Lophotrochozoa</taxon>
        <taxon>Annelida</taxon>
        <taxon>Clitellata</taxon>
        <taxon>Hirudinea</taxon>
        <taxon>Rhynchobdellida</taxon>
        <taxon>Glossiphoniidae</taxon>
        <taxon>Helobdella</taxon>
    </lineage>
</organism>
<sequence>MDNYSMDGRTYRYFKGPGNPLYPFGYGLSYSKFIYKNLSTNLFVINQVYKSNITVEADVYNLGPYDSDEVTQIYIAWNDIPVSMPKLQLVAVQRNSIIFDNQPFKLSLIINVNQLKIWDETKGFYLHPG</sequence>
<dbReference type="GO" id="GO:0005975">
    <property type="term" value="P:carbohydrate metabolic process"/>
    <property type="evidence" value="ECO:0007669"/>
    <property type="project" value="InterPro"/>
</dbReference>
<dbReference type="InterPro" id="IPR050288">
    <property type="entry name" value="Cellulose_deg_GH3"/>
</dbReference>
<protein>
    <recommendedName>
        <fullName evidence="3">beta-glucosidase</fullName>
        <ecNumber evidence="3">3.2.1.21</ecNumber>
    </recommendedName>
</protein>
<dbReference type="EnsemblMetazoa" id="HelroT67165">
    <property type="protein sequence ID" value="HelroP67165"/>
    <property type="gene ID" value="HelroG67165"/>
</dbReference>
<dbReference type="Proteomes" id="UP000015101">
    <property type="component" value="Unassembled WGS sequence"/>
</dbReference>
<dbReference type="EC" id="3.2.1.21" evidence="3"/>
<evidence type="ECO:0000256" key="2">
    <source>
        <dbReference type="ARBA" id="ARBA00005336"/>
    </source>
</evidence>
<evidence type="ECO:0000256" key="4">
    <source>
        <dbReference type="ARBA" id="ARBA00022801"/>
    </source>
</evidence>
<dbReference type="STRING" id="6412.T1FYX8"/>
<reference evidence="5 7" key="2">
    <citation type="journal article" date="2013" name="Nature">
        <title>Insights into bilaterian evolution from three spiralian genomes.</title>
        <authorList>
            <person name="Simakov O."/>
            <person name="Marletaz F."/>
            <person name="Cho S.J."/>
            <person name="Edsinger-Gonzales E."/>
            <person name="Havlak P."/>
            <person name="Hellsten U."/>
            <person name="Kuo D.H."/>
            <person name="Larsson T."/>
            <person name="Lv J."/>
            <person name="Arendt D."/>
            <person name="Savage R."/>
            <person name="Osoegawa K."/>
            <person name="de Jong P."/>
            <person name="Grimwood J."/>
            <person name="Chapman J.A."/>
            <person name="Shapiro H."/>
            <person name="Aerts A."/>
            <person name="Otillar R.P."/>
            <person name="Terry A.Y."/>
            <person name="Boore J.L."/>
            <person name="Grigoriev I.V."/>
            <person name="Lindberg D.R."/>
            <person name="Seaver E.C."/>
            <person name="Weisblat D.A."/>
            <person name="Putnam N.H."/>
            <person name="Rokhsar D.S."/>
        </authorList>
    </citation>
    <scope>NUCLEOTIDE SEQUENCE</scope>
</reference>
<dbReference type="InParanoid" id="T1FYX8"/>
<dbReference type="HOGENOM" id="CLU_004542_0_3_1"/>
<dbReference type="OMA" id="MELWIND"/>
<evidence type="ECO:0000313" key="5">
    <source>
        <dbReference type="EMBL" id="ESN99353.1"/>
    </source>
</evidence>
<keyword evidence="4" id="KW-0378">Hydrolase</keyword>
<dbReference type="RefSeq" id="XP_009022540.1">
    <property type="nucleotide sequence ID" value="XM_009024292.1"/>
</dbReference>
<dbReference type="Gene3D" id="3.40.50.1700">
    <property type="entry name" value="Glycoside hydrolase family 3 C-terminal domain"/>
    <property type="match status" value="1"/>
</dbReference>
<dbReference type="AlphaFoldDB" id="T1FYX8"/>
<dbReference type="GO" id="GO:0008422">
    <property type="term" value="F:beta-glucosidase activity"/>
    <property type="evidence" value="ECO:0007669"/>
    <property type="project" value="UniProtKB-EC"/>
</dbReference>
<evidence type="ECO:0000313" key="7">
    <source>
        <dbReference type="Proteomes" id="UP000015101"/>
    </source>
</evidence>
<dbReference type="GeneID" id="20214026"/>
<evidence type="ECO:0000256" key="3">
    <source>
        <dbReference type="ARBA" id="ARBA00012744"/>
    </source>
</evidence>
<comment type="catalytic activity">
    <reaction evidence="1">
        <text>Hydrolysis of terminal, non-reducing beta-D-glucosyl residues with release of beta-D-glucose.</text>
        <dbReference type="EC" id="3.2.1.21"/>
    </reaction>
</comment>
<dbReference type="InterPro" id="IPR036881">
    <property type="entry name" value="Glyco_hydro_3_C_sf"/>
</dbReference>
<dbReference type="PANTHER" id="PTHR42715">
    <property type="entry name" value="BETA-GLUCOSIDASE"/>
    <property type="match status" value="1"/>
</dbReference>
<proteinExistence type="inferred from homology"/>
<evidence type="ECO:0000256" key="1">
    <source>
        <dbReference type="ARBA" id="ARBA00000448"/>
    </source>
</evidence>
<dbReference type="Gene3D" id="2.60.40.10">
    <property type="entry name" value="Immunoglobulins"/>
    <property type="match status" value="1"/>
</dbReference>
<dbReference type="KEGG" id="hro:HELRODRAFT_67165"/>
<keyword evidence="7" id="KW-1185">Reference proteome</keyword>
<dbReference type="PANTHER" id="PTHR42715:SF10">
    <property type="entry name" value="BETA-GLUCOSIDASE"/>
    <property type="match status" value="1"/>
</dbReference>